<dbReference type="SUPFAM" id="SSF52540">
    <property type="entry name" value="P-loop containing nucleoside triphosphate hydrolases"/>
    <property type="match status" value="1"/>
</dbReference>
<comment type="caution">
    <text evidence="3">The sequence shown here is derived from an EMBL/GenBank/DDBJ whole genome shotgun (WGS) entry which is preliminary data.</text>
</comment>
<protein>
    <submittedName>
        <fullName evidence="3">AAA family ATPase</fullName>
    </submittedName>
</protein>
<gene>
    <name evidence="3" type="ORF">G0Q06_13635</name>
</gene>
<evidence type="ECO:0000313" key="4">
    <source>
        <dbReference type="Proteomes" id="UP000478417"/>
    </source>
</evidence>
<organism evidence="3 4">
    <name type="scientific">Oceanipulchritudo coccoides</name>
    <dbReference type="NCBI Taxonomy" id="2706888"/>
    <lineage>
        <taxon>Bacteria</taxon>
        <taxon>Pseudomonadati</taxon>
        <taxon>Verrucomicrobiota</taxon>
        <taxon>Opitutia</taxon>
        <taxon>Puniceicoccales</taxon>
        <taxon>Oceanipulchritudinaceae</taxon>
        <taxon>Oceanipulchritudo</taxon>
    </lineage>
</organism>
<evidence type="ECO:0000259" key="2">
    <source>
        <dbReference type="Pfam" id="PF07085"/>
    </source>
</evidence>
<dbReference type="Proteomes" id="UP000478417">
    <property type="component" value="Unassembled WGS sequence"/>
</dbReference>
<dbReference type="InterPro" id="IPR028979">
    <property type="entry name" value="Ser_kin/Pase_Hpr-like_N_sf"/>
</dbReference>
<keyword evidence="4" id="KW-1185">Reference proteome</keyword>
<dbReference type="Gene3D" id="3.40.1390.20">
    <property type="entry name" value="HprK N-terminal domain-like"/>
    <property type="match status" value="1"/>
</dbReference>
<dbReference type="Gene3D" id="3.40.50.300">
    <property type="entry name" value="P-loop containing nucleotide triphosphate hydrolases"/>
    <property type="match status" value="1"/>
</dbReference>
<dbReference type="InterPro" id="IPR050500">
    <property type="entry name" value="Phos_Acetyltrans/Butyryltrans"/>
</dbReference>
<dbReference type="PANTHER" id="PTHR43356:SF2">
    <property type="entry name" value="PHOSPHATE ACETYLTRANSFERASE"/>
    <property type="match status" value="1"/>
</dbReference>
<dbReference type="EMBL" id="JAAGNX010000003">
    <property type="protein sequence ID" value="NDV63501.1"/>
    <property type="molecule type" value="Genomic_DNA"/>
</dbReference>
<reference evidence="3 4" key="1">
    <citation type="submission" date="2020-02" db="EMBL/GenBank/DDBJ databases">
        <title>Albibacoteraceae fam. nov., the first described family within the subdivision 4 Verrucomicrobia.</title>
        <authorList>
            <person name="Xi F."/>
        </authorList>
    </citation>
    <scope>NUCLEOTIDE SEQUENCE [LARGE SCALE GENOMIC DNA]</scope>
    <source>
        <strain evidence="3 4">CK1056</strain>
    </source>
</reference>
<evidence type="ECO:0000313" key="3">
    <source>
        <dbReference type="EMBL" id="NDV63501.1"/>
    </source>
</evidence>
<accession>A0A6B2M3B5</accession>
<dbReference type="SUPFAM" id="SSF75138">
    <property type="entry name" value="HprK N-terminal domain-like"/>
    <property type="match status" value="1"/>
</dbReference>
<comment type="subunit">
    <text evidence="1">Homohexamer.</text>
</comment>
<dbReference type="InterPro" id="IPR027417">
    <property type="entry name" value="P-loop_NTPase"/>
</dbReference>
<evidence type="ECO:0000256" key="1">
    <source>
        <dbReference type="ARBA" id="ARBA00011643"/>
    </source>
</evidence>
<dbReference type="InterPro" id="IPR010766">
    <property type="entry name" value="DRTGG"/>
</dbReference>
<feature type="domain" description="DRTGG" evidence="2">
    <location>
        <begin position="231"/>
        <end position="343"/>
    </location>
</feature>
<dbReference type="Pfam" id="PF13500">
    <property type="entry name" value="AAA_26"/>
    <property type="match status" value="1"/>
</dbReference>
<sequence length="379" mass="41555">MKEYLTKPENSLTPRLFVAATRQNDGKTTTCLGLFAAIQHKLEKVGYIKPIGQRFVKFHDHLIDEDTVLFDTTYDIHTPIESMSPVAIDGTFTRRFIDDPKGMHPVLVDSVLRAFDRSAYEKDMIIIEGSGHAGVGSIFNLSNAEVARLLGAKAIIVARGGIGKPVDEISLNKSLFDKFGVEVIGAILNKVDPSRMELVRQYTGKALEAMGIPLLGLIPDTETLTYPNLSQVVEAVEGRWLNGESTGENNRVRNIVVGAMTANSLIDYIKPGMLIITPGDREDILLLTIAACSVAGKRPLAGIVLTRNIQPSHHIMEMIAQTNIPVVISKGESYTVASRINSMTVKTQPQDADKIPVIKKLIADNVDLEMIMKKLNINV</sequence>
<dbReference type="AlphaFoldDB" id="A0A6B2M3B5"/>
<dbReference type="CDD" id="cd03109">
    <property type="entry name" value="DTBS"/>
    <property type="match status" value="1"/>
</dbReference>
<dbReference type="PANTHER" id="PTHR43356">
    <property type="entry name" value="PHOSPHATE ACETYLTRANSFERASE"/>
    <property type="match status" value="1"/>
</dbReference>
<dbReference type="RefSeq" id="WP_163967094.1">
    <property type="nucleotide sequence ID" value="NZ_JAAGNX010000003.1"/>
</dbReference>
<name>A0A6B2M3B5_9BACT</name>
<proteinExistence type="predicted"/>
<dbReference type="Pfam" id="PF07085">
    <property type="entry name" value="DRTGG"/>
    <property type="match status" value="1"/>
</dbReference>